<dbReference type="Pfam" id="PF04116">
    <property type="entry name" value="FA_hydroxylase"/>
    <property type="match status" value="1"/>
</dbReference>
<evidence type="ECO:0000256" key="4">
    <source>
        <dbReference type="ARBA" id="ARBA00023136"/>
    </source>
</evidence>
<evidence type="ECO:0000256" key="6">
    <source>
        <dbReference type="SAM" id="Phobius"/>
    </source>
</evidence>
<feature type="transmembrane region" description="Helical" evidence="6">
    <location>
        <begin position="65"/>
        <end position="85"/>
    </location>
</feature>
<name>A0A1Y2I130_9FUNG</name>
<evidence type="ECO:0000256" key="2">
    <source>
        <dbReference type="ARBA" id="ARBA00022692"/>
    </source>
</evidence>
<evidence type="ECO:0000256" key="3">
    <source>
        <dbReference type="ARBA" id="ARBA00022989"/>
    </source>
</evidence>
<dbReference type="AlphaFoldDB" id="A0A1Y2I130"/>
<feature type="transmembrane region" description="Helical" evidence="6">
    <location>
        <begin position="125"/>
        <end position="148"/>
    </location>
</feature>
<protein>
    <recommendedName>
        <fullName evidence="7">Fatty acid hydroxylase domain-containing protein</fullName>
    </recommendedName>
</protein>
<keyword evidence="9" id="KW-1185">Reference proteome</keyword>
<evidence type="ECO:0000313" key="9">
    <source>
        <dbReference type="Proteomes" id="UP000193411"/>
    </source>
</evidence>
<keyword evidence="4 6" id="KW-0472">Membrane</keyword>
<proteinExistence type="predicted"/>
<dbReference type="STRING" id="765915.A0A1Y2I130"/>
<gene>
    <name evidence="8" type="ORF">BCR44DRAFT_1425079</name>
</gene>
<evidence type="ECO:0000313" key="8">
    <source>
        <dbReference type="EMBL" id="ORZ40449.1"/>
    </source>
</evidence>
<dbReference type="InterPro" id="IPR050307">
    <property type="entry name" value="Sterol_Desaturase_Related"/>
</dbReference>
<comment type="subcellular location">
    <subcellularLocation>
        <location evidence="1">Membrane</location>
    </subcellularLocation>
</comment>
<keyword evidence="2 6" id="KW-0812">Transmembrane</keyword>
<dbReference type="PANTHER" id="PTHR11863">
    <property type="entry name" value="STEROL DESATURASE"/>
    <property type="match status" value="1"/>
</dbReference>
<feature type="domain" description="Fatty acid hydroxylase" evidence="7">
    <location>
        <begin position="209"/>
        <end position="329"/>
    </location>
</feature>
<dbReference type="Proteomes" id="UP000193411">
    <property type="component" value="Unassembled WGS sequence"/>
</dbReference>
<evidence type="ECO:0000259" key="7">
    <source>
        <dbReference type="Pfam" id="PF04116"/>
    </source>
</evidence>
<sequence>MTTTTLEPPAQTGPSTTGAAPLKPVTAATADKPRAASPIPEPTKLPGSLEILLRGFSLEETAHPLLFAALVVLVCSSPALFELGAASSPLPSWLRSGLSLVPGAKWVAGKLLDASLAGKAGWAKILGAMGVGGLVSVGLFSWTTTTYYTHSGILSLLDLALRYPKSWLGRFAKAHKIQDTKLVTKADWIKALKVVVRNQLTINIPLGLLYFQYVLFYFTHRLFHWRPLYQRFHKKHHEFTAPIGLAATYAHPLEHIISNLTPVMGGPAFFGLHPFTALVWLTFAIQSTIHHHSGYELWGWPSARKHDWHHYSFIYQFGVSGLLDKALGTEGGERFQRYVWKYDQRVKMIREGN</sequence>
<evidence type="ECO:0000256" key="1">
    <source>
        <dbReference type="ARBA" id="ARBA00004370"/>
    </source>
</evidence>
<accession>A0A1Y2I130</accession>
<dbReference type="GO" id="GO:0016020">
    <property type="term" value="C:membrane"/>
    <property type="evidence" value="ECO:0007669"/>
    <property type="project" value="UniProtKB-SubCell"/>
</dbReference>
<dbReference type="GO" id="GO:0008610">
    <property type="term" value="P:lipid biosynthetic process"/>
    <property type="evidence" value="ECO:0007669"/>
    <property type="project" value="InterPro"/>
</dbReference>
<feature type="region of interest" description="Disordered" evidence="5">
    <location>
        <begin position="1"/>
        <end position="42"/>
    </location>
</feature>
<reference evidence="8 9" key="1">
    <citation type="submission" date="2016-07" db="EMBL/GenBank/DDBJ databases">
        <title>Pervasive Adenine N6-methylation of Active Genes in Fungi.</title>
        <authorList>
            <consortium name="DOE Joint Genome Institute"/>
            <person name="Mondo S.J."/>
            <person name="Dannebaum R.O."/>
            <person name="Kuo R.C."/>
            <person name="Labutti K."/>
            <person name="Haridas S."/>
            <person name="Kuo A."/>
            <person name="Salamov A."/>
            <person name="Ahrendt S.R."/>
            <person name="Lipzen A."/>
            <person name="Sullivan W."/>
            <person name="Andreopoulos W.B."/>
            <person name="Clum A."/>
            <person name="Lindquist E."/>
            <person name="Daum C."/>
            <person name="Ramamoorthy G.K."/>
            <person name="Gryganskyi A."/>
            <person name="Culley D."/>
            <person name="Magnuson J.K."/>
            <person name="James T.Y."/>
            <person name="O'Malley M.A."/>
            <person name="Stajich J.E."/>
            <person name="Spatafora J.W."/>
            <person name="Visel A."/>
            <person name="Grigoriev I.V."/>
        </authorList>
    </citation>
    <scope>NUCLEOTIDE SEQUENCE [LARGE SCALE GENOMIC DNA]</scope>
    <source>
        <strain evidence="8 9">PL171</strain>
    </source>
</reference>
<dbReference type="GO" id="GO:0016491">
    <property type="term" value="F:oxidoreductase activity"/>
    <property type="evidence" value="ECO:0007669"/>
    <property type="project" value="InterPro"/>
</dbReference>
<dbReference type="GO" id="GO:0005506">
    <property type="term" value="F:iron ion binding"/>
    <property type="evidence" value="ECO:0007669"/>
    <property type="project" value="InterPro"/>
</dbReference>
<feature type="compositionally biased region" description="Polar residues" evidence="5">
    <location>
        <begin position="1"/>
        <end position="18"/>
    </location>
</feature>
<feature type="transmembrane region" description="Helical" evidence="6">
    <location>
        <begin position="200"/>
        <end position="218"/>
    </location>
</feature>
<organism evidence="8 9">
    <name type="scientific">Catenaria anguillulae PL171</name>
    <dbReference type="NCBI Taxonomy" id="765915"/>
    <lineage>
        <taxon>Eukaryota</taxon>
        <taxon>Fungi</taxon>
        <taxon>Fungi incertae sedis</taxon>
        <taxon>Blastocladiomycota</taxon>
        <taxon>Blastocladiomycetes</taxon>
        <taxon>Blastocladiales</taxon>
        <taxon>Catenariaceae</taxon>
        <taxon>Catenaria</taxon>
    </lineage>
</organism>
<evidence type="ECO:0000256" key="5">
    <source>
        <dbReference type="SAM" id="MobiDB-lite"/>
    </source>
</evidence>
<dbReference type="EMBL" id="MCFL01000003">
    <property type="protein sequence ID" value="ORZ40449.1"/>
    <property type="molecule type" value="Genomic_DNA"/>
</dbReference>
<dbReference type="InterPro" id="IPR006694">
    <property type="entry name" value="Fatty_acid_hydroxylase"/>
</dbReference>
<keyword evidence="3 6" id="KW-1133">Transmembrane helix</keyword>
<comment type="caution">
    <text evidence="8">The sequence shown here is derived from an EMBL/GenBank/DDBJ whole genome shotgun (WGS) entry which is preliminary data.</text>
</comment>
<dbReference type="OrthoDB" id="408954at2759"/>